<keyword evidence="4" id="KW-1185">Reference proteome</keyword>
<dbReference type="Pfam" id="PF15609">
    <property type="entry name" value="PRTase_2"/>
    <property type="match status" value="1"/>
</dbReference>
<evidence type="ECO:0000259" key="1">
    <source>
        <dbReference type="Pfam" id="PF12500"/>
    </source>
</evidence>
<dbReference type="PIRSF" id="PIRSF020967">
    <property type="entry name" value="UCP020967"/>
    <property type="match status" value="1"/>
</dbReference>
<dbReference type="OrthoDB" id="56827at2"/>
<evidence type="ECO:0000313" key="4">
    <source>
        <dbReference type="Proteomes" id="UP000434044"/>
    </source>
</evidence>
<dbReference type="SUPFAM" id="SSF53271">
    <property type="entry name" value="PRTase-like"/>
    <property type="match status" value="1"/>
</dbReference>
<dbReference type="InterPro" id="IPR022537">
    <property type="entry name" value="TRSP_dom"/>
</dbReference>
<organism evidence="3 4">
    <name type="scientific">Allochromatium palmeri</name>
    <dbReference type="NCBI Taxonomy" id="231048"/>
    <lineage>
        <taxon>Bacteria</taxon>
        <taxon>Pseudomonadati</taxon>
        <taxon>Pseudomonadota</taxon>
        <taxon>Gammaproteobacteria</taxon>
        <taxon>Chromatiales</taxon>
        <taxon>Chromatiaceae</taxon>
        <taxon>Allochromatium</taxon>
    </lineage>
</organism>
<name>A0A6N8EF33_9GAMM</name>
<comment type="caution">
    <text evidence="3">The sequence shown here is derived from an EMBL/GenBank/DDBJ whole genome shotgun (WGS) entry which is preliminary data.</text>
</comment>
<dbReference type="RefSeq" id="WP_155451465.1">
    <property type="nucleotide sequence ID" value="NZ_WNKT01000058.1"/>
</dbReference>
<feature type="domain" description="TRSP" evidence="1">
    <location>
        <begin position="266"/>
        <end position="373"/>
    </location>
</feature>
<dbReference type="Proteomes" id="UP000434044">
    <property type="component" value="Unassembled WGS sequence"/>
</dbReference>
<evidence type="ECO:0000313" key="3">
    <source>
        <dbReference type="EMBL" id="MTW22912.1"/>
    </source>
</evidence>
<evidence type="ECO:0000259" key="2">
    <source>
        <dbReference type="Pfam" id="PF15609"/>
    </source>
</evidence>
<dbReference type="InterPro" id="IPR011214">
    <property type="entry name" value="UCP020967"/>
</dbReference>
<accession>A0A6N8EF33</accession>
<dbReference type="AlphaFoldDB" id="A0A6N8EF33"/>
<dbReference type="InterPro" id="IPR000836">
    <property type="entry name" value="PRTase_dom"/>
</dbReference>
<dbReference type="EMBL" id="WNKT01000058">
    <property type="protein sequence ID" value="MTW22912.1"/>
    <property type="molecule type" value="Genomic_DNA"/>
</dbReference>
<dbReference type="CDD" id="cd06223">
    <property type="entry name" value="PRTases_typeI"/>
    <property type="match status" value="1"/>
</dbReference>
<reference evidence="3 4" key="1">
    <citation type="submission" date="2019-11" db="EMBL/GenBank/DDBJ databases">
        <title>Whole-genome sequence of the anaerobic purple sulfur bacterium Allochromatium palmeri DSM 15591.</title>
        <authorList>
            <person name="Kyndt J.A."/>
            <person name="Meyer T.E."/>
        </authorList>
    </citation>
    <scope>NUCLEOTIDE SEQUENCE [LARGE SCALE GENOMIC DNA]</scope>
    <source>
        <strain evidence="3 4">DSM 15591</strain>
    </source>
</reference>
<protein>
    <recommendedName>
        <fullName evidence="5">Phosphoribosyltransferase</fullName>
    </recommendedName>
</protein>
<sequence length="395" mass="43609">MFDPINPPCFAASASGVTERRVVLDTGLLRVRVHNSDFALEDLCGFAARHNRKRGFLFLSKVLGKHWPVTPTRMREIHAHLAGQLDLGDGPCLFIAMAETATGLGQGVFESRLEQRPETEALFIHSTRYRVDGRTALDFQEAHCHAPDQLLYAPIRPELRARFESARELVLIDDEISTGNTLCNLVESYRRLNPNIERVHFVAITQFGGADSAARFSERLGLPVACVAALHGEFAFEPAESWFTDAPPPAVGDNRRAPHQLAEDLGRFGIDRPIRIPPADLERLTEGLAPDDSILVLGTGEFMHLAFRVGLGLESLGFRVAVQATSRSPILVGADVGSRRIFADNYGEGILNYLYNVDPEDYARIIVCHETPRAGLDDLLQNLGPHHRSYSVASS</sequence>
<dbReference type="InterPro" id="IPR041688">
    <property type="entry name" value="PRTase_2"/>
</dbReference>
<evidence type="ECO:0008006" key="5">
    <source>
        <dbReference type="Google" id="ProtNLM"/>
    </source>
</evidence>
<gene>
    <name evidence="3" type="ORF">GJ668_17815</name>
</gene>
<dbReference type="InterPro" id="IPR029057">
    <property type="entry name" value="PRTase-like"/>
</dbReference>
<proteinExistence type="predicted"/>
<feature type="domain" description="Orotate phosphoribosyltransferase-like" evidence="2">
    <location>
        <begin position="43"/>
        <end position="233"/>
    </location>
</feature>
<dbReference type="Pfam" id="PF12500">
    <property type="entry name" value="TRSP"/>
    <property type="match status" value="1"/>
</dbReference>